<keyword evidence="6 9" id="KW-0547">Nucleotide-binding</keyword>
<dbReference type="NCBIfam" id="TIGR00611">
    <property type="entry name" value="recf"/>
    <property type="match status" value="1"/>
</dbReference>
<keyword evidence="8 9" id="KW-0238">DNA-binding</keyword>
<dbReference type="PROSITE" id="PS00617">
    <property type="entry name" value="RECF_1"/>
    <property type="match status" value="1"/>
</dbReference>
<dbReference type="InterPro" id="IPR003395">
    <property type="entry name" value="RecF/RecN/SMC_N"/>
</dbReference>
<dbReference type="InterPro" id="IPR027417">
    <property type="entry name" value="P-loop_NTPase"/>
</dbReference>
<dbReference type="InterPro" id="IPR001238">
    <property type="entry name" value="DNA-binding_RecF"/>
</dbReference>
<evidence type="ECO:0000256" key="3">
    <source>
        <dbReference type="ARBA" id="ARBA00020170"/>
    </source>
</evidence>
<keyword evidence="9" id="KW-0234">DNA repair</keyword>
<comment type="subcellular location">
    <subcellularLocation>
        <location evidence="1 9">Cytoplasm</location>
    </subcellularLocation>
</comment>
<dbReference type="HAMAP" id="MF_00365">
    <property type="entry name" value="RecF"/>
    <property type="match status" value="1"/>
</dbReference>
<organism evidence="11 12">
    <name type="scientific">Marinospirillum alkalitolerans</name>
    <dbReference type="NCBI Taxonomy" id="3123374"/>
    <lineage>
        <taxon>Bacteria</taxon>
        <taxon>Pseudomonadati</taxon>
        <taxon>Pseudomonadota</taxon>
        <taxon>Gammaproteobacteria</taxon>
        <taxon>Oceanospirillales</taxon>
        <taxon>Oceanospirillaceae</taxon>
        <taxon>Marinospirillum</taxon>
    </lineage>
</organism>
<evidence type="ECO:0000256" key="4">
    <source>
        <dbReference type="ARBA" id="ARBA00022490"/>
    </source>
</evidence>
<keyword evidence="12" id="KW-1185">Reference proteome</keyword>
<gene>
    <name evidence="9 11" type="primary">recF</name>
    <name evidence="11" type="ORF">V6U78_04765</name>
</gene>
<reference evidence="11 12" key="1">
    <citation type="submission" date="2024-02" db="EMBL/GenBank/DDBJ databases">
        <title>Marinospirillum sp. MEB 164 isolated from Lonar lake sediment.</title>
        <authorList>
            <person name="Joshi A."/>
            <person name="Thite S."/>
        </authorList>
    </citation>
    <scope>NUCLEOTIDE SEQUENCE [LARGE SCALE GENOMIC DNA]</scope>
    <source>
        <strain evidence="11 12">MEB164</strain>
    </source>
</reference>
<name>A0ABW8PX19_9GAMM</name>
<evidence type="ECO:0000259" key="10">
    <source>
        <dbReference type="Pfam" id="PF02463"/>
    </source>
</evidence>
<evidence type="ECO:0000313" key="12">
    <source>
        <dbReference type="Proteomes" id="UP001621714"/>
    </source>
</evidence>
<feature type="domain" description="RecF/RecN/SMC N-terminal" evidence="10">
    <location>
        <begin position="3"/>
        <end position="343"/>
    </location>
</feature>
<feature type="binding site" evidence="9">
    <location>
        <begin position="30"/>
        <end position="37"/>
    </location>
    <ligand>
        <name>ATP</name>
        <dbReference type="ChEBI" id="CHEBI:30616"/>
    </ligand>
</feature>
<proteinExistence type="inferred from homology"/>
<evidence type="ECO:0000256" key="6">
    <source>
        <dbReference type="ARBA" id="ARBA00022741"/>
    </source>
</evidence>
<evidence type="ECO:0000256" key="5">
    <source>
        <dbReference type="ARBA" id="ARBA00022705"/>
    </source>
</evidence>
<evidence type="ECO:0000256" key="1">
    <source>
        <dbReference type="ARBA" id="ARBA00004496"/>
    </source>
</evidence>
<dbReference type="Gene3D" id="3.40.50.300">
    <property type="entry name" value="P-loop containing nucleotide triphosphate hydrolases"/>
    <property type="match status" value="1"/>
</dbReference>
<dbReference type="PANTHER" id="PTHR32182">
    <property type="entry name" value="DNA REPLICATION AND REPAIR PROTEIN RECF"/>
    <property type="match status" value="1"/>
</dbReference>
<dbReference type="PANTHER" id="PTHR32182:SF0">
    <property type="entry name" value="DNA REPLICATION AND REPAIR PROTEIN RECF"/>
    <property type="match status" value="1"/>
</dbReference>
<evidence type="ECO:0000256" key="7">
    <source>
        <dbReference type="ARBA" id="ARBA00022840"/>
    </source>
</evidence>
<dbReference type="RefSeq" id="WP_405337861.1">
    <property type="nucleotide sequence ID" value="NZ_JBANFI010000002.1"/>
</dbReference>
<comment type="function">
    <text evidence="9">The RecF protein is involved in DNA metabolism; it is required for DNA replication and normal SOS inducibility. RecF binds preferentially to single-stranded, linear DNA. It also seems to bind ATP.</text>
</comment>
<dbReference type="InterPro" id="IPR018078">
    <property type="entry name" value="DNA-binding_RecF_CS"/>
</dbReference>
<comment type="caution">
    <text evidence="11">The sequence shown here is derived from an EMBL/GenBank/DDBJ whole genome shotgun (WGS) entry which is preliminary data.</text>
</comment>
<accession>A0ABW8PX19</accession>
<keyword evidence="9" id="KW-0742">SOS response</keyword>
<keyword evidence="5 9" id="KW-0235">DNA replication</keyword>
<evidence type="ECO:0000256" key="2">
    <source>
        <dbReference type="ARBA" id="ARBA00008016"/>
    </source>
</evidence>
<evidence type="ECO:0000256" key="8">
    <source>
        <dbReference type="ARBA" id="ARBA00023125"/>
    </source>
</evidence>
<dbReference type="EMBL" id="JBANFI010000002">
    <property type="protein sequence ID" value="MFK7160346.1"/>
    <property type="molecule type" value="Genomic_DNA"/>
</dbReference>
<sequence length="370" mass="42299">MALTRLKLTAFRNLLDAEIRPASGINLLIGMNASGKTSVLEAIYLLSLARSFRSKRLKTLIHHDEGAFTVFAEFAQPQTQIKTTLGIQRQQHAPETEILFQGQKPQGVAELARHFPVQLINPDAFRLLEGSPKDRRQFLDWGVFHTQPLFMSAWQRFQRALRQRNSLLRHARIDPLELRLWDQEVATTGELISTLRAEYLDRLRPIFSQFLMRLTELQQIDIHYQRGWDKQVDLSSYLASALAKDKEQGFTQGGPQRAELRVTASGRLAVDVLSRGQQKCVVSALKLAQGALLAEQTGQHCTYIIDDLPAELDIQHRQLFCELLEEQNTQVFITAVEAQAMQQDWKHPDRMAWFHVKHGKIQPTQFSSIS</sequence>
<protein>
    <recommendedName>
        <fullName evidence="3 9">DNA replication and repair protein RecF</fullName>
    </recommendedName>
</protein>
<keyword evidence="9" id="KW-0227">DNA damage</keyword>
<comment type="similarity">
    <text evidence="2 9">Belongs to the RecF family.</text>
</comment>
<dbReference type="Proteomes" id="UP001621714">
    <property type="component" value="Unassembled WGS sequence"/>
</dbReference>
<evidence type="ECO:0000313" key="11">
    <source>
        <dbReference type="EMBL" id="MFK7160346.1"/>
    </source>
</evidence>
<dbReference type="SUPFAM" id="SSF52540">
    <property type="entry name" value="P-loop containing nucleoside triphosphate hydrolases"/>
    <property type="match status" value="1"/>
</dbReference>
<keyword evidence="4 9" id="KW-0963">Cytoplasm</keyword>
<dbReference type="InterPro" id="IPR042174">
    <property type="entry name" value="RecF_2"/>
</dbReference>
<dbReference type="Pfam" id="PF02463">
    <property type="entry name" value="SMC_N"/>
    <property type="match status" value="1"/>
</dbReference>
<evidence type="ECO:0000256" key="9">
    <source>
        <dbReference type="HAMAP-Rule" id="MF_00365"/>
    </source>
</evidence>
<keyword evidence="7 9" id="KW-0067">ATP-binding</keyword>
<dbReference type="Gene3D" id="1.20.1050.90">
    <property type="entry name" value="RecF/RecN/SMC, N-terminal domain"/>
    <property type="match status" value="1"/>
</dbReference>